<dbReference type="GO" id="GO:0046872">
    <property type="term" value="F:metal ion binding"/>
    <property type="evidence" value="ECO:0007669"/>
    <property type="project" value="UniProtKB-KW"/>
</dbReference>
<dbReference type="SFLD" id="SFLDF00324">
    <property type="entry name" value="bacteriocin_maturation"/>
    <property type="match status" value="1"/>
</dbReference>
<dbReference type="EMBL" id="JAEAGR010000002">
    <property type="protein sequence ID" value="MBH1939952.1"/>
    <property type="molecule type" value="Genomic_DNA"/>
</dbReference>
<keyword evidence="2" id="KW-0949">S-adenosyl-L-methionine</keyword>
<evidence type="ECO:0000256" key="4">
    <source>
        <dbReference type="ARBA" id="ARBA00023004"/>
    </source>
</evidence>
<dbReference type="PANTHER" id="PTHR43409:SF7">
    <property type="entry name" value="BLL1977 PROTEIN"/>
    <property type="match status" value="1"/>
</dbReference>
<feature type="domain" description="Elp3/MiaA/NifB-like radical SAM core" evidence="6">
    <location>
        <begin position="282"/>
        <end position="495"/>
    </location>
</feature>
<accession>A0A8J7HBF9</accession>
<dbReference type="InterPro" id="IPR058240">
    <property type="entry name" value="rSAM_sf"/>
</dbReference>
<dbReference type="InterPro" id="IPR023984">
    <property type="entry name" value="rSAM_ocin_1"/>
</dbReference>
<keyword evidence="8" id="KW-1185">Reference proteome</keyword>
<dbReference type="SMART" id="SM00729">
    <property type="entry name" value="Elp3"/>
    <property type="match status" value="1"/>
</dbReference>
<dbReference type="SUPFAM" id="SSF102114">
    <property type="entry name" value="Radical SAM enzymes"/>
    <property type="match status" value="1"/>
</dbReference>
<dbReference type="Pfam" id="PF04055">
    <property type="entry name" value="Radical_SAM"/>
    <property type="match status" value="1"/>
</dbReference>
<dbReference type="SFLD" id="SFLDG01082">
    <property type="entry name" value="B12-binding_domain_containing"/>
    <property type="match status" value="1"/>
</dbReference>
<proteinExistence type="predicted"/>
<comment type="cofactor">
    <cofactor evidence="1">
        <name>[4Fe-4S] cluster</name>
        <dbReference type="ChEBI" id="CHEBI:49883"/>
    </cofactor>
</comment>
<gene>
    <name evidence="7" type="ORF">I5677_03460</name>
</gene>
<evidence type="ECO:0000256" key="5">
    <source>
        <dbReference type="ARBA" id="ARBA00023014"/>
    </source>
</evidence>
<evidence type="ECO:0000313" key="7">
    <source>
        <dbReference type="EMBL" id="MBH1939952.1"/>
    </source>
</evidence>
<dbReference type="InterPro" id="IPR013785">
    <property type="entry name" value="Aldolase_TIM"/>
</dbReference>
<dbReference type="PANTHER" id="PTHR43409">
    <property type="entry name" value="ANAEROBIC MAGNESIUM-PROTOPORPHYRIN IX MONOMETHYL ESTER CYCLASE-RELATED"/>
    <property type="match status" value="1"/>
</dbReference>
<dbReference type="InterPro" id="IPR006638">
    <property type="entry name" value="Elp3/MiaA/NifB-like_rSAM"/>
</dbReference>
<dbReference type="Gene3D" id="3.40.50.280">
    <property type="entry name" value="Cobalamin-binding domain"/>
    <property type="match status" value="1"/>
</dbReference>
<evidence type="ECO:0000256" key="1">
    <source>
        <dbReference type="ARBA" id="ARBA00001966"/>
    </source>
</evidence>
<dbReference type="Proteomes" id="UP000623269">
    <property type="component" value="Unassembled WGS sequence"/>
</dbReference>
<dbReference type="GO" id="GO:0003824">
    <property type="term" value="F:catalytic activity"/>
    <property type="evidence" value="ECO:0007669"/>
    <property type="project" value="InterPro"/>
</dbReference>
<name>A0A8J7HBF9_9FIRM</name>
<keyword evidence="3" id="KW-0479">Metal-binding</keyword>
<evidence type="ECO:0000256" key="2">
    <source>
        <dbReference type="ARBA" id="ARBA00022691"/>
    </source>
</evidence>
<comment type="caution">
    <text evidence="7">The sequence shown here is derived from an EMBL/GenBank/DDBJ whole genome shotgun (WGS) entry which is preliminary data.</text>
</comment>
<dbReference type="NCBIfam" id="TIGR03975">
    <property type="entry name" value="rSAM_ocin_1"/>
    <property type="match status" value="1"/>
</dbReference>
<dbReference type="InterPro" id="IPR051198">
    <property type="entry name" value="BchE-like"/>
</dbReference>
<dbReference type="GO" id="GO:0005829">
    <property type="term" value="C:cytosol"/>
    <property type="evidence" value="ECO:0007669"/>
    <property type="project" value="TreeGrafter"/>
</dbReference>
<dbReference type="AlphaFoldDB" id="A0A8J7HBF9"/>
<protein>
    <submittedName>
        <fullName evidence="7">RiPP maturation radical SAM C-methyltransferase</fullName>
    </submittedName>
</protein>
<evidence type="ECO:0000313" key="8">
    <source>
        <dbReference type="Proteomes" id="UP000623269"/>
    </source>
</evidence>
<sequence>MQNKQMIHQSFSRLNKFFLNEVMTLKVLLISMPFAGVSFASMGLSSLRPVLEQEGIACEILYYNMYFRHFVGDTLDYDELARRSLMGEWVFGCELYGENWANSPRGSIEEISKVINSGADKKQCEILNLILKYRKVAGAFLEQCIAEVDWDRYDIIGFTSVYDQQIASLALAKRIKSKYSEKIIVFGGANCQGEMGLAMMEHFPFVDWVFSGEAEQSFLQAIKRWVNQESLEGIKGLAYRRDNKVIEQGTGLVTDLDKLPYPNFKDYYQAIEKWAPDMKGKVPLSLELSRGCWWSAKSQCIFCGIQNQIHTFRYKSPERALSEINDLITMYGINNVFVIDSNLPLPYYKTVLPALSTGAIKLSDFFVETKANIKYKNLQVLRQAGSNTFQPGIESLDTEMLQYMHKGTTMLHNIRILKWARECGLYTGWNFLHSFPGEPPKAYDRMASIVSYLVHLQPPSNVGPVLLQRFSPMFDYLNKWNITNIRAGKLYEFIYPFDLKALNQLAYTFDFETSEDSERNYLKGVVHEIMLWKGMWEKKEPPLLAYEETSQGGVVVYDTRPMRKCYSITLEKPLAIILLACDAGAAFDEIRRNVINEMGEAKYPGDIYLMEGIKMLESYGFLLREDKHYLTLAYSLKTYRQNNESLLAYLLDVDE</sequence>
<dbReference type="GO" id="GO:0051536">
    <property type="term" value="F:iron-sulfur cluster binding"/>
    <property type="evidence" value="ECO:0007669"/>
    <property type="project" value="UniProtKB-KW"/>
</dbReference>
<organism evidence="7 8">
    <name type="scientific">Mobilitalea sibirica</name>
    <dbReference type="NCBI Taxonomy" id="1462919"/>
    <lineage>
        <taxon>Bacteria</taxon>
        <taxon>Bacillati</taxon>
        <taxon>Bacillota</taxon>
        <taxon>Clostridia</taxon>
        <taxon>Lachnospirales</taxon>
        <taxon>Lachnospiraceae</taxon>
        <taxon>Mobilitalea</taxon>
    </lineage>
</organism>
<evidence type="ECO:0000259" key="6">
    <source>
        <dbReference type="SMART" id="SM00729"/>
    </source>
</evidence>
<dbReference type="SFLD" id="SFLDS00029">
    <property type="entry name" value="Radical_SAM"/>
    <property type="match status" value="1"/>
</dbReference>
<evidence type="ECO:0000256" key="3">
    <source>
        <dbReference type="ARBA" id="ARBA00022723"/>
    </source>
</evidence>
<dbReference type="Gene3D" id="3.20.20.70">
    <property type="entry name" value="Aldolase class I"/>
    <property type="match status" value="1"/>
</dbReference>
<keyword evidence="4" id="KW-0408">Iron</keyword>
<dbReference type="InterPro" id="IPR007197">
    <property type="entry name" value="rSAM"/>
</dbReference>
<keyword evidence="5" id="KW-0411">Iron-sulfur</keyword>
<reference evidence="7" key="1">
    <citation type="submission" date="2020-12" db="EMBL/GenBank/DDBJ databases">
        <title>M. sibirica DSM 26468T genome.</title>
        <authorList>
            <person name="Thieme N."/>
            <person name="Rettenmaier R."/>
            <person name="Zverlov V."/>
            <person name="Liebl W."/>
        </authorList>
    </citation>
    <scope>NUCLEOTIDE SEQUENCE</scope>
    <source>
        <strain evidence="7">DSM 26468</strain>
    </source>
</reference>